<dbReference type="InterPro" id="IPR015943">
    <property type="entry name" value="WD40/YVTN_repeat-like_dom_sf"/>
</dbReference>
<dbReference type="STRING" id="656061.D5GKM9"/>
<dbReference type="HOGENOM" id="CLU_009186_0_0_1"/>
<dbReference type="PANTHER" id="PTHR10223">
    <property type="entry name" value="26S PROTEASOME NON-ATPASE REGULATORY SUBUNIT 4"/>
    <property type="match status" value="1"/>
</dbReference>
<gene>
    <name evidence="3" type="ORF">GSTUM_00009648001</name>
</gene>
<proteinExistence type="predicted"/>
<feature type="compositionally biased region" description="Polar residues" evidence="1">
    <location>
        <begin position="1056"/>
        <end position="1066"/>
    </location>
</feature>
<feature type="region of interest" description="Disordered" evidence="1">
    <location>
        <begin position="957"/>
        <end position="993"/>
    </location>
</feature>
<feature type="compositionally biased region" description="Polar residues" evidence="1">
    <location>
        <begin position="971"/>
        <end position="981"/>
    </location>
</feature>
<dbReference type="InterPro" id="IPR001810">
    <property type="entry name" value="F-box_dom"/>
</dbReference>
<feature type="region of interest" description="Disordered" evidence="1">
    <location>
        <begin position="1016"/>
        <end position="1105"/>
    </location>
</feature>
<feature type="domain" description="F-box" evidence="2">
    <location>
        <begin position="150"/>
        <end position="196"/>
    </location>
</feature>
<dbReference type="GO" id="GO:0031593">
    <property type="term" value="F:polyubiquitin modification-dependent protein binding"/>
    <property type="evidence" value="ECO:0007669"/>
    <property type="project" value="TreeGrafter"/>
</dbReference>
<dbReference type="PROSITE" id="PS50181">
    <property type="entry name" value="FBOX"/>
    <property type="match status" value="1"/>
</dbReference>
<dbReference type="EMBL" id="FN430340">
    <property type="protein sequence ID" value="CAZ85072.1"/>
    <property type="molecule type" value="Genomic_DNA"/>
</dbReference>
<protein>
    <submittedName>
        <fullName evidence="3">(Perigord truffle) hypothetical protein</fullName>
    </submittedName>
</protein>
<sequence length="1153" mass="125287">MQTEHTQAFQDTAPSTEPLPTSRAPTAQHGIHSFSTAPPSLDDLSQGAGAGGVRGIGGERAGNDEAEDTGMSSNSNGLGDMTHPKGDWDTISPSKRKKDIISQYEARGTSPPNRGTGFHVKKTNWQGRLDSPISRFPNGTASILLFAQNSGLTLDISTEVLIHSLSFLDPQTLLVASLVSRRFHSLISSPDAWRSAFSRHFPTTSLDQSSSDLHESAAFSSSQDRRFFTRLSAGGSAGDLWRKEYILRTRLLRDLVKGKPHKSASHSNPMSKNSQGSVVITYNALTSPMSVSHIAAGFSPRGVRLLHASLDTITVTASDATVGKVERPPLAAAMLGTPSRPDLHQPVLGAAGFDVATDMDTVGVMDLSEDVGWVYGENVPNGKCYVHPYSSPYRCASEQGFFLRQDQVASRCLEPAITAVWITKKRTGGVLGTSEGQVGVMIGNSRGFVSIYGLSFGKEYRVTPTKMFCICPGIPIVSIKVDEDYSVKRKRQKSIWAFIVNALGEIYYLADPKVGWEIIPQTARIPTVVHSSIFQPPSKTIAREGMGKKEIEEKELLLDIEYTRLKQLWEGWGMDWFIELDWPGTNIILGRKRSSNRPSTGNEQTSKLIRYHLSYTPNIGAEEFVREVMTSTPEGTGAGTTSRSVFGGESQSQSSEKVGTIEALVQSSQLCERLEKWVATDFLFGDENVGMVTALAIDISNLALLSPGEDPGITADVPGGNARLFAVGTNMGDVFIWNIRHQAPSTGGDGTPSISLLPQRVVRTDSPRISTLALSSLYLVHGGNDGLVQAWDLLASTYSPVRSIHSRFSTRARRRLAQADAATLGLGNDALGDNQFAARCLVLDPDPTRLRGAVALGTHIRHWCFSSSSGSNTPKRSRKPRVGGRVCGTPSSDRGDIKGIIKSDSKNLLKERERENKERTELEKRYGISSGWAALSEEEMLEYARMISMETYEIEGGGSIESGNNSNTITPRDSSGATSSHRTTRGVEDTKEEIEDLELAQALRLSLERAWMETPAVPGDTLDSGIWGDASEYPDREVPPSPVVAGPGHQRRSTPHHTNSNRSSDFATPGGRPGAEREWPSISGITEKGRDKRQRHTSRTEEEDLEMAIQLSMKEEECRGIISAFENDDGQNQAIGKGKATGKGKGKGKGKGW</sequence>
<reference evidence="3 4" key="1">
    <citation type="journal article" date="2010" name="Nature">
        <title>Perigord black truffle genome uncovers evolutionary origins and mechanisms of symbiosis.</title>
        <authorList>
            <person name="Martin F."/>
            <person name="Kohler A."/>
            <person name="Murat C."/>
            <person name="Balestrini R."/>
            <person name="Coutinho P.M."/>
            <person name="Jaillon O."/>
            <person name="Montanini B."/>
            <person name="Morin E."/>
            <person name="Noel B."/>
            <person name="Percudani R."/>
            <person name="Porcel B."/>
            <person name="Rubini A."/>
            <person name="Amicucci A."/>
            <person name="Amselem J."/>
            <person name="Anthouard V."/>
            <person name="Arcioni S."/>
            <person name="Artiguenave F."/>
            <person name="Aury J.M."/>
            <person name="Ballario P."/>
            <person name="Bolchi A."/>
            <person name="Brenna A."/>
            <person name="Brun A."/>
            <person name="Buee M."/>
            <person name="Cantarel B."/>
            <person name="Chevalier G."/>
            <person name="Couloux A."/>
            <person name="Da Silva C."/>
            <person name="Denoeud F."/>
            <person name="Duplessis S."/>
            <person name="Ghignone S."/>
            <person name="Hilselberger B."/>
            <person name="Iotti M."/>
            <person name="Marcais B."/>
            <person name="Mello A."/>
            <person name="Miranda M."/>
            <person name="Pacioni G."/>
            <person name="Quesneville H."/>
            <person name="Riccioni C."/>
            <person name="Ruotolo R."/>
            <person name="Splivallo R."/>
            <person name="Stocchi V."/>
            <person name="Tisserant E."/>
            <person name="Viscomi A.R."/>
            <person name="Zambonelli A."/>
            <person name="Zampieri E."/>
            <person name="Henrissat B."/>
            <person name="Lebrun M.H."/>
            <person name="Paolocci F."/>
            <person name="Bonfante P."/>
            <person name="Ottonello S."/>
            <person name="Wincker P."/>
        </authorList>
    </citation>
    <scope>NUCLEOTIDE SEQUENCE [LARGE SCALE GENOMIC DNA]</scope>
    <source>
        <strain evidence="3 4">Mel28</strain>
    </source>
</reference>
<feature type="compositionally biased region" description="Gly residues" evidence="1">
    <location>
        <begin position="48"/>
        <end position="60"/>
    </location>
</feature>
<evidence type="ECO:0000313" key="4">
    <source>
        <dbReference type="Proteomes" id="UP000006911"/>
    </source>
</evidence>
<feature type="region of interest" description="Disordered" evidence="1">
    <location>
        <begin position="868"/>
        <end position="897"/>
    </location>
</feature>
<dbReference type="InterPro" id="IPR036047">
    <property type="entry name" value="F-box-like_dom_sf"/>
</dbReference>
<feature type="compositionally biased region" description="Low complexity" evidence="1">
    <location>
        <begin position="961"/>
        <end position="970"/>
    </location>
</feature>
<dbReference type="KEGG" id="tml:GSTUM_00009648001"/>
<dbReference type="CDD" id="cd09917">
    <property type="entry name" value="F-box_SF"/>
    <property type="match status" value="1"/>
</dbReference>
<accession>D5GKM9</accession>
<feature type="region of interest" description="Disordered" evidence="1">
    <location>
        <begin position="1124"/>
        <end position="1153"/>
    </location>
</feature>
<dbReference type="Gene3D" id="2.130.10.10">
    <property type="entry name" value="YVTN repeat-like/Quinoprotein amine dehydrogenase"/>
    <property type="match status" value="1"/>
</dbReference>
<dbReference type="RefSeq" id="XP_002840881.1">
    <property type="nucleotide sequence ID" value="XM_002840835.1"/>
</dbReference>
<dbReference type="Pfam" id="PF12937">
    <property type="entry name" value="F-box-like"/>
    <property type="match status" value="1"/>
</dbReference>
<dbReference type="AlphaFoldDB" id="D5GKM9"/>
<feature type="region of interest" description="Disordered" evidence="1">
    <location>
        <begin position="632"/>
        <end position="653"/>
    </location>
</feature>
<dbReference type="PANTHER" id="PTHR10223:SF2">
    <property type="entry name" value="F-BOX AND WD DOMAIN PROTEIN (AFU_ORTHOLOGUE AFUA_6G11400)"/>
    <property type="match status" value="1"/>
</dbReference>
<dbReference type="InParanoid" id="D5GKM9"/>
<dbReference type="GO" id="GO:0043161">
    <property type="term" value="P:proteasome-mediated ubiquitin-dependent protein catabolic process"/>
    <property type="evidence" value="ECO:0007669"/>
    <property type="project" value="TreeGrafter"/>
</dbReference>
<dbReference type="Gene3D" id="1.20.1280.50">
    <property type="match status" value="1"/>
</dbReference>
<dbReference type="OMA" id="GPHPTYE"/>
<dbReference type="SUPFAM" id="SSF81383">
    <property type="entry name" value="F-box domain"/>
    <property type="match status" value="1"/>
</dbReference>
<feature type="compositionally biased region" description="Basic residues" evidence="1">
    <location>
        <begin position="1140"/>
        <end position="1153"/>
    </location>
</feature>
<evidence type="ECO:0000256" key="1">
    <source>
        <dbReference type="SAM" id="MobiDB-lite"/>
    </source>
</evidence>
<dbReference type="SMART" id="SM00726">
    <property type="entry name" value="UIM"/>
    <property type="match status" value="3"/>
</dbReference>
<evidence type="ECO:0000259" key="2">
    <source>
        <dbReference type="PROSITE" id="PS50181"/>
    </source>
</evidence>
<dbReference type="GeneID" id="9184734"/>
<dbReference type="PROSITE" id="PS50330">
    <property type="entry name" value="UIM"/>
    <property type="match status" value="1"/>
</dbReference>
<dbReference type="SUPFAM" id="SSF50978">
    <property type="entry name" value="WD40 repeat-like"/>
    <property type="match status" value="1"/>
</dbReference>
<feature type="region of interest" description="Disordered" evidence="1">
    <location>
        <begin position="1"/>
        <end position="97"/>
    </location>
</feature>
<dbReference type="GO" id="GO:0005634">
    <property type="term" value="C:nucleus"/>
    <property type="evidence" value="ECO:0007669"/>
    <property type="project" value="TreeGrafter"/>
</dbReference>
<dbReference type="GO" id="GO:0008540">
    <property type="term" value="C:proteasome regulatory particle, base subcomplex"/>
    <property type="evidence" value="ECO:0007669"/>
    <property type="project" value="TreeGrafter"/>
</dbReference>
<keyword evidence="4" id="KW-1185">Reference proteome</keyword>
<dbReference type="Proteomes" id="UP000006911">
    <property type="component" value="Unassembled WGS sequence"/>
</dbReference>
<dbReference type="InterPro" id="IPR036322">
    <property type="entry name" value="WD40_repeat_dom_sf"/>
</dbReference>
<dbReference type="GO" id="GO:0005829">
    <property type="term" value="C:cytosol"/>
    <property type="evidence" value="ECO:0007669"/>
    <property type="project" value="TreeGrafter"/>
</dbReference>
<dbReference type="InterPro" id="IPR003903">
    <property type="entry name" value="UIM_dom"/>
</dbReference>
<name>D5GKM9_TUBMM</name>
<dbReference type="SMART" id="SM00256">
    <property type="entry name" value="FBOX"/>
    <property type="match status" value="1"/>
</dbReference>
<organism evidence="3 4">
    <name type="scientific">Tuber melanosporum (strain Mel28)</name>
    <name type="common">Perigord black truffle</name>
    <dbReference type="NCBI Taxonomy" id="656061"/>
    <lineage>
        <taxon>Eukaryota</taxon>
        <taxon>Fungi</taxon>
        <taxon>Dikarya</taxon>
        <taxon>Ascomycota</taxon>
        <taxon>Pezizomycotina</taxon>
        <taxon>Pezizomycetes</taxon>
        <taxon>Pezizales</taxon>
        <taxon>Tuberaceae</taxon>
        <taxon>Tuber</taxon>
    </lineage>
</organism>
<dbReference type="InterPro" id="IPR027040">
    <property type="entry name" value="PSMD4"/>
</dbReference>
<dbReference type="eggNOG" id="KOG0274">
    <property type="taxonomic scope" value="Eukaryota"/>
</dbReference>
<evidence type="ECO:0000313" key="3">
    <source>
        <dbReference type="EMBL" id="CAZ85072.1"/>
    </source>
</evidence>
<feature type="compositionally biased region" description="Polar residues" evidence="1">
    <location>
        <begin position="1"/>
        <end position="25"/>
    </location>
</feature>